<dbReference type="RefSeq" id="WP_405282628.1">
    <property type="nucleotide sequence ID" value="NZ_CP144380.1"/>
</dbReference>
<proteinExistence type="predicted"/>
<reference evidence="3 4" key="1">
    <citation type="submission" date="2024-02" db="EMBL/GenBank/DDBJ databases">
        <title>A novel Gemmatimonadota bacterium.</title>
        <authorList>
            <person name="Du Z.-J."/>
            <person name="Ye Y.-Q."/>
        </authorList>
    </citation>
    <scope>NUCLEOTIDE SEQUENCE [LARGE SCALE GENOMIC DNA]</scope>
    <source>
        <strain evidence="3 4">DH-20</strain>
    </source>
</reference>
<dbReference type="GO" id="GO:0016787">
    <property type="term" value="F:hydrolase activity"/>
    <property type="evidence" value="ECO:0007669"/>
    <property type="project" value="UniProtKB-KW"/>
</dbReference>
<dbReference type="Proteomes" id="UP001484239">
    <property type="component" value="Unassembled WGS sequence"/>
</dbReference>
<dbReference type="InterPro" id="IPR050300">
    <property type="entry name" value="GDXG_lipolytic_enzyme"/>
</dbReference>
<accession>A0ABU9EBD9</accession>
<keyword evidence="1 3" id="KW-0378">Hydrolase</keyword>
<feature type="domain" description="BD-FAE-like" evidence="2">
    <location>
        <begin position="90"/>
        <end position="290"/>
    </location>
</feature>
<organism evidence="3 4">
    <name type="scientific">Gaopeijia maritima</name>
    <dbReference type="NCBI Taxonomy" id="3119007"/>
    <lineage>
        <taxon>Bacteria</taxon>
        <taxon>Pseudomonadati</taxon>
        <taxon>Gemmatimonadota</taxon>
        <taxon>Longimicrobiia</taxon>
        <taxon>Gaopeijiales</taxon>
        <taxon>Gaopeijiaceae</taxon>
        <taxon>Gaopeijia</taxon>
    </lineage>
</organism>
<comment type="caution">
    <text evidence="3">The sequence shown here is derived from an EMBL/GenBank/DDBJ whole genome shotgun (WGS) entry which is preliminary data.</text>
</comment>
<dbReference type="InterPro" id="IPR029058">
    <property type="entry name" value="AB_hydrolase_fold"/>
</dbReference>
<dbReference type="PANTHER" id="PTHR48081:SF33">
    <property type="entry name" value="KYNURENINE FORMAMIDASE"/>
    <property type="match status" value="1"/>
</dbReference>
<gene>
    <name evidence="3" type="ORF">WI372_13480</name>
</gene>
<evidence type="ECO:0000313" key="4">
    <source>
        <dbReference type="Proteomes" id="UP001484239"/>
    </source>
</evidence>
<evidence type="ECO:0000259" key="2">
    <source>
        <dbReference type="Pfam" id="PF20434"/>
    </source>
</evidence>
<name>A0ABU9EBD9_9BACT</name>
<dbReference type="InterPro" id="IPR049492">
    <property type="entry name" value="BD-FAE-like_dom"/>
</dbReference>
<evidence type="ECO:0000256" key="1">
    <source>
        <dbReference type="ARBA" id="ARBA00022801"/>
    </source>
</evidence>
<dbReference type="Gene3D" id="3.40.50.1820">
    <property type="entry name" value="alpha/beta hydrolase"/>
    <property type="match status" value="1"/>
</dbReference>
<sequence>MTSMPFTARRSGIRVAGGRTATPDDARTVRPRLVRSRLVRPGVVLGLLALLAAPAAAQEPMSWSEFRALDRVEADAREVWGEGEDAFGEVYLPEGEGPHPVVVLVHGGCWQSIAGVGYVSHLARRIAQEGWAVWSPEFRRIDQPGGSWPGILEDVGRATDHLRALAPRHDLDLERVVAMGHSSGGHLALWLAARPKLDPLDPVARALRGDDPLAPVGVVGLAAIADLDDFHRAEGGGCGARSVERLLDAAPESWHDRLALSSPTGALPLGVPQLMVTGALDATVASAHAEHWAGLARAAGDPVEVVIPEGAGHFEVVAPWASTFAPAWREIADFLRRTEPR</sequence>
<dbReference type="Pfam" id="PF20434">
    <property type="entry name" value="BD-FAE"/>
    <property type="match status" value="1"/>
</dbReference>
<dbReference type="PANTHER" id="PTHR48081">
    <property type="entry name" value="AB HYDROLASE SUPERFAMILY PROTEIN C4A8.06C"/>
    <property type="match status" value="1"/>
</dbReference>
<dbReference type="EMBL" id="JBBHLI010000008">
    <property type="protein sequence ID" value="MEK9501999.1"/>
    <property type="molecule type" value="Genomic_DNA"/>
</dbReference>
<protein>
    <submittedName>
        <fullName evidence="3">Alpha/beta hydrolase</fullName>
    </submittedName>
</protein>
<dbReference type="SUPFAM" id="SSF53474">
    <property type="entry name" value="alpha/beta-Hydrolases"/>
    <property type="match status" value="1"/>
</dbReference>
<keyword evidence="4" id="KW-1185">Reference proteome</keyword>
<evidence type="ECO:0000313" key="3">
    <source>
        <dbReference type="EMBL" id="MEK9501999.1"/>
    </source>
</evidence>